<dbReference type="Pfam" id="PF03705">
    <property type="entry name" value="CheR_N"/>
    <property type="match status" value="1"/>
</dbReference>
<name>A0A0F8XS73_9ZZZZ</name>
<dbReference type="Gene3D" id="1.10.155.10">
    <property type="entry name" value="Chemotaxis receptor methyltransferase CheR, N-terminal domain"/>
    <property type="match status" value="1"/>
</dbReference>
<reference evidence="2" key="1">
    <citation type="journal article" date="2015" name="Nature">
        <title>Complex archaea that bridge the gap between prokaryotes and eukaryotes.</title>
        <authorList>
            <person name="Spang A."/>
            <person name="Saw J.H."/>
            <person name="Jorgensen S.L."/>
            <person name="Zaremba-Niedzwiedzka K."/>
            <person name="Martijn J."/>
            <person name="Lind A.E."/>
            <person name="van Eijk R."/>
            <person name="Schleper C."/>
            <person name="Guy L."/>
            <person name="Ettema T.J."/>
        </authorList>
    </citation>
    <scope>NUCLEOTIDE SEQUENCE</scope>
</reference>
<evidence type="ECO:0000313" key="2">
    <source>
        <dbReference type="EMBL" id="KKK71818.1"/>
    </source>
</evidence>
<gene>
    <name evidence="2" type="ORF">LCGC14_2910100</name>
</gene>
<dbReference type="EMBL" id="LAZR01057558">
    <property type="protein sequence ID" value="KKK71818.1"/>
    <property type="molecule type" value="Genomic_DNA"/>
</dbReference>
<dbReference type="InterPro" id="IPR022641">
    <property type="entry name" value="CheR_N"/>
</dbReference>
<sequence>MVLRVGETEFKLLRDLIEERSGILLGDDKTYLIENRLS</sequence>
<accession>A0A0F8XS73</accession>
<evidence type="ECO:0000259" key="1">
    <source>
        <dbReference type="Pfam" id="PF03705"/>
    </source>
</evidence>
<feature type="domain" description="Chemotaxis receptor methyltransferase CheR N-terminal" evidence="1">
    <location>
        <begin position="9"/>
        <end position="38"/>
    </location>
</feature>
<dbReference type="AlphaFoldDB" id="A0A0F8XS73"/>
<proteinExistence type="predicted"/>
<feature type="non-terminal residue" evidence="2">
    <location>
        <position position="38"/>
    </location>
</feature>
<organism evidence="2">
    <name type="scientific">marine sediment metagenome</name>
    <dbReference type="NCBI Taxonomy" id="412755"/>
    <lineage>
        <taxon>unclassified sequences</taxon>
        <taxon>metagenomes</taxon>
        <taxon>ecological metagenomes</taxon>
    </lineage>
</organism>
<protein>
    <recommendedName>
        <fullName evidence="1">Chemotaxis receptor methyltransferase CheR N-terminal domain-containing protein</fullName>
    </recommendedName>
</protein>
<dbReference type="SUPFAM" id="SSF47757">
    <property type="entry name" value="Chemotaxis receptor methyltransferase CheR, N-terminal domain"/>
    <property type="match status" value="1"/>
</dbReference>
<comment type="caution">
    <text evidence="2">The sequence shown here is derived from an EMBL/GenBank/DDBJ whole genome shotgun (WGS) entry which is preliminary data.</text>
</comment>
<dbReference type="InterPro" id="IPR036804">
    <property type="entry name" value="CheR_N_sf"/>
</dbReference>